<evidence type="ECO:0000256" key="2">
    <source>
        <dbReference type="SAM" id="Phobius"/>
    </source>
</evidence>
<feature type="transmembrane region" description="Helical" evidence="2">
    <location>
        <begin position="105"/>
        <end position="124"/>
    </location>
</feature>
<dbReference type="Pfam" id="PF19700">
    <property type="entry name" value="DUF6198"/>
    <property type="match status" value="1"/>
</dbReference>
<gene>
    <name evidence="3" type="ORF">MPOR_45940</name>
</gene>
<proteinExistence type="predicted"/>
<dbReference type="Proteomes" id="UP000466785">
    <property type="component" value="Chromosome"/>
</dbReference>
<reference evidence="3 4" key="1">
    <citation type="journal article" date="2019" name="Emerg. Microbes Infect.">
        <title>Comprehensive subspecies identification of 175 nontuberculous mycobacteria species based on 7547 genomic profiles.</title>
        <authorList>
            <person name="Matsumoto Y."/>
            <person name="Kinjo T."/>
            <person name="Motooka D."/>
            <person name="Nabeya D."/>
            <person name="Jung N."/>
            <person name="Uechi K."/>
            <person name="Horii T."/>
            <person name="Iida T."/>
            <person name="Fujita J."/>
            <person name="Nakamura S."/>
        </authorList>
    </citation>
    <scope>NUCLEOTIDE SEQUENCE [LARGE SCALE GENOMIC DNA]</scope>
    <source>
        <strain evidence="3 4">JCM 12603</strain>
    </source>
</reference>
<feature type="compositionally biased region" description="Low complexity" evidence="1">
    <location>
        <begin position="235"/>
        <end position="250"/>
    </location>
</feature>
<dbReference type="AlphaFoldDB" id="A0A6N4VHG9"/>
<keyword evidence="4" id="KW-1185">Reference proteome</keyword>
<protein>
    <recommendedName>
        <fullName evidence="5">Membrane protein YczE</fullName>
    </recommendedName>
</protein>
<dbReference type="PANTHER" id="PTHR40078:SF1">
    <property type="entry name" value="INTEGRAL MEMBRANE PROTEIN"/>
    <property type="match status" value="1"/>
</dbReference>
<dbReference type="InterPro" id="IPR038750">
    <property type="entry name" value="YczE/YyaS-like"/>
</dbReference>
<evidence type="ECO:0000256" key="1">
    <source>
        <dbReference type="SAM" id="MobiDB-lite"/>
    </source>
</evidence>
<organism evidence="3 4">
    <name type="scientific">Mycolicibacterium poriferae</name>
    <dbReference type="NCBI Taxonomy" id="39694"/>
    <lineage>
        <taxon>Bacteria</taxon>
        <taxon>Bacillati</taxon>
        <taxon>Actinomycetota</taxon>
        <taxon>Actinomycetes</taxon>
        <taxon>Mycobacteriales</taxon>
        <taxon>Mycobacteriaceae</taxon>
        <taxon>Mycolicibacterium</taxon>
    </lineage>
</organism>
<evidence type="ECO:0008006" key="5">
    <source>
        <dbReference type="Google" id="ProtNLM"/>
    </source>
</evidence>
<keyword evidence="2" id="KW-0812">Transmembrane</keyword>
<feature type="transmembrane region" description="Helical" evidence="2">
    <location>
        <begin position="136"/>
        <end position="156"/>
    </location>
</feature>
<evidence type="ECO:0000313" key="4">
    <source>
        <dbReference type="Proteomes" id="UP000466785"/>
    </source>
</evidence>
<dbReference type="EMBL" id="AP022570">
    <property type="protein sequence ID" value="BBX53568.1"/>
    <property type="molecule type" value="Genomic_DNA"/>
</dbReference>
<feature type="transmembrane region" description="Helical" evidence="2">
    <location>
        <begin position="78"/>
        <end position="98"/>
    </location>
</feature>
<accession>A0A6N4VHG9</accession>
<feature type="region of interest" description="Disordered" evidence="1">
    <location>
        <begin position="235"/>
        <end position="258"/>
    </location>
</feature>
<feature type="transmembrane region" description="Helical" evidence="2">
    <location>
        <begin position="187"/>
        <end position="211"/>
    </location>
</feature>
<keyword evidence="2" id="KW-1133">Transmembrane helix</keyword>
<name>A0A6N4VHG9_9MYCO</name>
<sequence length="258" mass="27204">MYQKANHEQSEPMAITNSKPQLANLGPLAQLTAGRLPERILRLVIGLWLYGLSIALMIEGAVGAAPWDVFHVGVARHLPLTLGVIIILTAGVVLAAWIPLRQKPGLGTVLNTVLLGPFADLNLVLLPTPDAVVARYGYAIAGVVVCALATALYVGAQLGPGPRDGLMTGLARRTGWPLRRVRTGIEVSVLATGFVLGGTVGLGTVVFAFAVGPLTQFFLRYLTVPVVAAAEATGAPPARCPARSPASHRAPVLRRRRR</sequence>
<keyword evidence="2" id="KW-0472">Membrane</keyword>
<feature type="transmembrane region" description="Helical" evidence="2">
    <location>
        <begin position="40"/>
        <end position="58"/>
    </location>
</feature>
<evidence type="ECO:0000313" key="3">
    <source>
        <dbReference type="EMBL" id="BBX53568.1"/>
    </source>
</evidence>
<dbReference type="PANTHER" id="PTHR40078">
    <property type="entry name" value="INTEGRAL MEMBRANE PROTEIN-RELATED"/>
    <property type="match status" value="1"/>
</dbReference>
<dbReference type="KEGG" id="mpof:MPOR_45940"/>